<proteinExistence type="predicted"/>
<comment type="caution">
    <text evidence="2">The sequence shown here is derived from an EMBL/GenBank/DDBJ whole genome shotgun (WGS) entry which is preliminary data.</text>
</comment>
<dbReference type="InterPro" id="IPR052223">
    <property type="entry name" value="Actin_Cytoskeleton_Reg"/>
</dbReference>
<dbReference type="PANTHER" id="PTHR17271:SF9">
    <property type="entry name" value="MYOSIN PHOSPHATASE RHO-INTERACTING PROTEIN"/>
    <property type="match status" value="1"/>
</dbReference>
<accession>A0ABQ9VMW1</accession>
<reference evidence="2 3" key="1">
    <citation type="submission" date="2023-05" db="EMBL/GenBank/DDBJ databases">
        <title>B98-5 Cell Line De Novo Hybrid Assembly: An Optical Mapping Approach.</title>
        <authorList>
            <person name="Kananen K."/>
            <person name="Auerbach J.A."/>
            <person name="Kautto E."/>
            <person name="Blachly J.S."/>
        </authorList>
    </citation>
    <scope>NUCLEOTIDE SEQUENCE [LARGE SCALE GENOMIC DNA]</scope>
    <source>
        <strain evidence="2">B95-8</strain>
        <tissue evidence="2">Cell line</tissue>
    </source>
</reference>
<feature type="compositionally biased region" description="Basic and acidic residues" evidence="1">
    <location>
        <begin position="1"/>
        <end position="10"/>
    </location>
</feature>
<name>A0ABQ9VMW1_SAGOE</name>
<gene>
    <name evidence="2" type="ORF">P7K49_010212</name>
</gene>
<protein>
    <submittedName>
        <fullName evidence="2">Uncharacterized protein</fullName>
    </submittedName>
</protein>
<evidence type="ECO:0000313" key="3">
    <source>
        <dbReference type="Proteomes" id="UP001266305"/>
    </source>
</evidence>
<dbReference type="EMBL" id="JASSZA010000005">
    <property type="protein sequence ID" value="KAK2110466.1"/>
    <property type="molecule type" value="Genomic_DNA"/>
</dbReference>
<evidence type="ECO:0000313" key="2">
    <source>
        <dbReference type="EMBL" id="KAK2110466.1"/>
    </source>
</evidence>
<dbReference type="Proteomes" id="UP001266305">
    <property type="component" value="Unassembled WGS sequence"/>
</dbReference>
<keyword evidence="3" id="KW-1185">Reference proteome</keyword>
<dbReference type="PANTHER" id="PTHR17271">
    <property type="entry name" value="PLECKSTRIN HOMOLOGY PH DOMAIN-CONTAINING PROTEIN"/>
    <property type="match status" value="1"/>
</dbReference>
<feature type="compositionally biased region" description="Basic and acidic residues" evidence="1">
    <location>
        <begin position="18"/>
        <end position="27"/>
    </location>
</feature>
<sequence length="216" mass="24579">MGPPDTHEPLCPEAEPGELERERARRREERRKRFGMLDTTDVPGTEDTALRMEVDRSPGLPVSDLKTHNVHVEIEQRWHQVETTPLREEKQVPIAPVHLSSEDGGDRLSTHELTFLLEKEATAFERQATLQGQDGFLTFASHWQEGSEQSQLEQSQKEASDLLEQNRLLQDQLRVALGREQSAREGYVLQADLGLLPLLAQAQDTSTEILYHRALM</sequence>
<feature type="region of interest" description="Disordered" evidence="1">
    <location>
        <begin position="1"/>
        <end position="47"/>
    </location>
</feature>
<evidence type="ECO:0000256" key="1">
    <source>
        <dbReference type="SAM" id="MobiDB-lite"/>
    </source>
</evidence>
<organism evidence="2 3">
    <name type="scientific">Saguinus oedipus</name>
    <name type="common">Cotton-top tamarin</name>
    <name type="synonym">Oedipomidas oedipus</name>
    <dbReference type="NCBI Taxonomy" id="9490"/>
    <lineage>
        <taxon>Eukaryota</taxon>
        <taxon>Metazoa</taxon>
        <taxon>Chordata</taxon>
        <taxon>Craniata</taxon>
        <taxon>Vertebrata</taxon>
        <taxon>Euteleostomi</taxon>
        <taxon>Mammalia</taxon>
        <taxon>Eutheria</taxon>
        <taxon>Euarchontoglires</taxon>
        <taxon>Primates</taxon>
        <taxon>Haplorrhini</taxon>
        <taxon>Platyrrhini</taxon>
        <taxon>Cebidae</taxon>
        <taxon>Callitrichinae</taxon>
        <taxon>Saguinus</taxon>
    </lineage>
</organism>